<organism evidence="2">
    <name type="scientific">Megaviridae environmental sample</name>
    <dbReference type="NCBI Taxonomy" id="1737588"/>
    <lineage>
        <taxon>Viruses</taxon>
        <taxon>Varidnaviria</taxon>
        <taxon>Bamfordvirae</taxon>
        <taxon>Nucleocytoviricota</taxon>
        <taxon>Megaviricetes</taxon>
        <taxon>Imitervirales</taxon>
        <taxon>Mimiviridae</taxon>
        <taxon>environmental samples</taxon>
    </lineage>
</organism>
<dbReference type="EMBL" id="MN448300">
    <property type="protein sequence ID" value="QFG75166.1"/>
    <property type="molecule type" value="Genomic_DNA"/>
</dbReference>
<feature type="compositionally biased region" description="Basic residues" evidence="1">
    <location>
        <begin position="33"/>
        <end position="69"/>
    </location>
</feature>
<evidence type="ECO:0000313" key="2">
    <source>
        <dbReference type="EMBL" id="QFG75166.1"/>
    </source>
</evidence>
<protein>
    <submittedName>
        <fullName evidence="2">Uncharacterized protein</fullName>
    </submittedName>
</protein>
<feature type="region of interest" description="Disordered" evidence="1">
    <location>
        <begin position="33"/>
        <end position="74"/>
    </location>
</feature>
<name>A0A5J6VLK1_9VIRU</name>
<evidence type="ECO:0000256" key="1">
    <source>
        <dbReference type="SAM" id="MobiDB-lite"/>
    </source>
</evidence>
<proteinExistence type="predicted"/>
<sequence>MKTRHIKAHVKRRGKQIAKRTRQFLKRLRTKMKQLSRKHKLLSRKLKKQRRQSKRKQHKRHKQHKRRVQKGGEWLMDSALNSYRAGNTSYADTKNTLQGYAPTISQDPAMQPMNYNDTIKQNLEVRNVLQ</sequence>
<reference evidence="2" key="1">
    <citation type="journal article" date="2019" name="Philos. Trans. R. Soc. Lond., B, Biol. Sci.">
        <title>Targeted metagenomic recovery of four divergent viruses reveals shared and distinctive characteristics of giant viruses of marine eukaryotes.</title>
        <authorList>
            <person name="Needham D.M."/>
            <person name="Poirier C."/>
            <person name="Hehenberger E."/>
            <person name="Jimenez V."/>
            <person name="Swalwell J.E."/>
            <person name="Santoro A.E."/>
            <person name="Worden A.Z."/>
        </authorList>
    </citation>
    <scope>NUCLEOTIDE SEQUENCE</scope>
    <source>
        <strain evidence="2">OPacV-421</strain>
    </source>
</reference>
<accession>A0A5J6VLK1</accession>